<keyword evidence="9" id="KW-0808">Transferase</keyword>
<dbReference type="SUPFAM" id="SSF55874">
    <property type="entry name" value="ATPase domain of HSP90 chaperone/DNA topoisomerase II/histidine kinase"/>
    <property type="match status" value="1"/>
</dbReference>
<keyword evidence="22" id="KW-1185">Reference proteome</keyword>
<keyword evidence="7" id="KW-0963">Cytoplasm</keyword>
<feature type="domain" description="Histidine kinase" evidence="20">
    <location>
        <begin position="424"/>
        <end position="616"/>
    </location>
</feature>
<evidence type="ECO:0000256" key="3">
    <source>
        <dbReference type="ARBA" id="ARBA00004496"/>
    </source>
</evidence>
<dbReference type="PANTHER" id="PTHR24421:SF10">
    <property type="entry name" value="NITRATE_NITRITE SENSOR PROTEIN NARQ"/>
    <property type="match status" value="1"/>
</dbReference>
<dbReference type="SUPFAM" id="SSF48452">
    <property type="entry name" value="TPR-like"/>
    <property type="match status" value="1"/>
</dbReference>
<evidence type="ECO:0000313" key="22">
    <source>
        <dbReference type="Proteomes" id="UP000286990"/>
    </source>
</evidence>
<evidence type="ECO:0000259" key="20">
    <source>
        <dbReference type="PROSITE" id="PS50109"/>
    </source>
</evidence>
<reference evidence="22" key="2">
    <citation type="submission" date="2018-12" db="EMBL/GenBank/DDBJ databases">
        <title>Maribacter lutimaris sp. nov., isolated from marine sediment.</title>
        <authorList>
            <person name="Kim K.K."/>
        </authorList>
    </citation>
    <scope>NUCLEOTIDE SEQUENCE [LARGE SCALE GENOMIC DNA]</scope>
    <source>
        <strain evidence="22">PoM-212</strain>
    </source>
</reference>
<dbReference type="GO" id="GO:0016020">
    <property type="term" value="C:membrane"/>
    <property type="evidence" value="ECO:0007669"/>
    <property type="project" value="InterPro"/>
</dbReference>
<keyword evidence="11" id="KW-0547">Nucleotide-binding</keyword>
<evidence type="ECO:0000256" key="19">
    <source>
        <dbReference type="SAM" id="Phobius"/>
    </source>
</evidence>
<organism evidence="21 22">
    <name type="scientific">Maribacter algicola</name>
    <dbReference type="NCBI Taxonomy" id="2498892"/>
    <lineage>
        <taxon>Bacteria</taxon>
        <taxon>Pseudomonadati</taxon>
        <taxon>Bacteroidota</taxon>
        <taxon>Flavobacteriia</taxon>
        <taxon>Flavobacteriales</taxon>
        <taxon>Flavobacteriaceae</taxon>
        <taxon>Maribacter</taxon>
    </lineage>
</organism>
<dbReference type="GO" id="GO:0005524">
    <property type="term" value="F:ATP binding"/>
    <property type="evidence" value="ECO:0007669"/>
    <property type="project" value="UniProtKB-KW"/>
</dbReference>
<dbReference type="GO" id="GO:0051539">
    <property type="term" value="F:4 iron, 4 sulfur cluster binding"/>
    <property type="evidence" value="ECO:0007669"/>
    <property type="project" value="UniProtKB-KW"/>
</dbReference>
<evidence type="ECO:0000256" key="10">
    <source>
        <dbReference type="ARBA" id="ARBA00022723"/>
    </source>
</evidence>
<evidence type="ECO:0000256" key="16">
    <source>
        <dbReference type="ARBA" id="ARBA00023014"/>
    </source>
</evidence>
<comment type="function">
    <text evidence="17">Member of the two-component regulatory system NreB/NreC involved in the control of dissimilatory nitrate/nitrite reduction in response to oxygen. NreB functions as a direct oxygen sensor histidine kinase which is autophosphorylated, in the absence of oxygen, probably at the conserved histidine residue, and transfers its phosphate group probably to a conserved aspartate residue of NreC. NreB/NreC activates the expression of the nitrate (narGHJI) and nitrite (nir) reductase operons, as well as the putative nitrate transporter gene narT.</text>
</comment>
<dbReference type="PROSITE" id="PS50109">
    <property type="entry name" value="HIS_KIN"/>
    <property type="match status" value="1"/>
</dbReference>
<reference evidence="22" key="1">
    <citation type="submission" date="2018-08" db="EMBL/GenBank/DDBJ databases">
        <authorList>
            <person name="Khan S.A."/>
            <person name="J S.E."/>
        </authorList>
    </citation>
    <scope>NUCLEOTIDE SEQUENCE [LARGE SCALE GENOMIC DNA]</scope>
    <source>
        <strain evidence="22">PoM-212</strain>
    </source>
</reference>
<keyword evidence="13" id="KW-0067">ATP-binding</keyword>
<accession>A0A3R8RPJ8</accession>
<evidence type="ECO:0000256" key="15">
    <source>
        <dbReference type="ARBA" id="ARBA00023012"/>
    </source>
</evidence>
<dbReference type="InterPro" id="IPR011712">
    <property type="entry name" value="Sig_transdc_His_kin_sub3_dim/P"/>
</dbReference>
<comment type="subcellular location">
    <subcellularLocation>
        <location evidence="3">Cytoplasm</location>
    </subcellularLocation>
</comment>
<dbReference type="OrthoDB" id="9760839at2"/>
<dbReference type="GO" id="GO:0005737">
    <property type="term" value="C:cytoplasm"/>
    <property type="evidence" value="ECO:0007669"/>
    <property type="project" value="UniProtKB-SubCell"/>
</dbReference>
<evidence type="ECO:0000256" key="8">
    <source>
        <dbReference type="ARBA" id="ARBA00022553"/>
    </source>
</evidence>
<evidence type="ECO:0000256" key="1">
    <source>
        <dbReference type="ARBA" id="ARBA00000085"/>
    </source>
</evidence>
<dbReference type="Proteomes" id="UP000286990">
    <property type="component" value="Unassembled WGS sequence"/>
</dbReference>
<keyword evidence="19" id="KW-1133">Transmembrane helix</keyword>
<dbReference type="CDD" id="cd16917">
    <property type="entry name" value="HATPase_UhpB-NarQ-NarX-like"/>
    <property type="match status" value="1"/>
</dbReference>
<evidence type="ECO:0000256" key="5">
    <source>
        <dbReference type="ARBA" id="ARBA00017322"/>
    </source>
</evidence>
<evidence type="ECO:0000256" key="4">
    <source>
        <dbReference type="ARBA" id="ARBA00012438"/>
    </source>
</evidence>
<feature type="transmembrane region" description="Helical" evidence="19">
    <location>
        <begin position="358"/>
        <end position="378"/>
    </location>
</feature>
<proteinExistence type="predicted"/>
<dbReference type="Gene3D" id="1.20.5.1930">
    <property type="match status" value="1"/>
</dbReference>
<dbReference type="PRINTS" id="PR00344">
    <property type="entry name" value="BCTRLSENSOR"/>
</dbReference>
<keyword evidence="6" id="KW-0004">4Fe-4S</keyword>
<name>A0A3R8RPJ8_9FLAO</name>
<evidence type="ECO:0000256" key="7">
    <source>
        <dbReference type="ARBA" id="ARBA00022490"/>
    </source>
</evidence>
<dbReference type="Pfam" id="PF07730">
    <property type="entry name" value="HisKA_3"/>
    <property type="match status" value="1"/>
</dbReference>
<dbReference type="GO" id="GO:0000155">
    <property type="term" value="F:phosphorelay sensor kinase activity"/>
    <property type="evidence" value="ECO:0007669"/>
    <property type="project" value="InterPro"/>
</dbReference>
<dbReference type="PANTHER" id="PTHR24421">
    <property type="entry name" value="NITRATE/NITRITE SENSOR PROTEIN NARX-RELATED"/>
    <property type="match status" value="1"/>
</dbReference>
<evidence type="ECO:0000313" key="21">
    <source>
        <dbReference type="EMBL" id="RRQ49891.1"/>
    </source>
</evidence>
<comment type="caution">
    <text evidence="21">The sequence shown here is derived from an EMBL/GenBank/DDBJ whole genome shotgun (WGS) entry which is preliminary data.</text>
</comment>
<dbReference type="InterPro" id="IPR050482">
    <property type="entry name" value="Sensor_HK_TwoCompSys"/>
</dbReference>
<evidence type="ECO:0000256" key="14">
    <source>
        <dbReference type="ARBA" id="ARBA00023004"/>
    </source>
</evidence>
<keyword evidence="14" id="KW-0408">Iron</keyword>
<evidence type="ECO:0000256" key="17">
    <source>
        <dbReference type="ARBA" id="ARBA00024827"/>
    </source>
</evidence>
<evidence type="ECO:0000256" key="13">
    <source>
        <dbReference type="ARBA" id="ARBA00022840"/>
    </source>
</evidence>
<keyword evidence="19" id="KW-0812">Transmembrane</keyword>
<sequence length="616" mass="70557">MYKFLICFFLISSNLLSNNKKLETFFNATKNQDYDNAYLIACNIEDDILKGHLITLVNLLTEKTPKTDNSVSTEPSENKELNFVKFLISAYQNNYAIKQDNLQAFKNFSSALKIAESLENEVLAKAALIGTLDLFAAEIFIGSSQFEPFLERLIELRNDTTDDFLILLYQLIFLTKADDDILEVDAQYYSYYGKLDSIFLRLKKTHPLYPKYYFEKGIYHKIEKDYGKAEDFFLKADSIASKNKYFNVLRGKVAWQLSSIHMENNQIEKAKRYLKIFKNSSHTLRDLFYSTRLESLIFQKEGIYDSAYFYLRKSVDVEYQLGYKNNTLESSILKVQNQTDKLKLDKLELDAQNKKIKIWTLALGLALLFGSVIGVLTYKNTKRKQLLAEQGKILEEQKVATLLKDQELATIDAMIEGQEKERQRIAHDLHDDLGGLMANVKLHFNSLQEKSISNKQELYNKTNELLEEAYQKIRAIAHEKNSGVIAKQGLLRAVNQMAEKISQSNRIGVTVQDFGLDNRLENSLEINLFRIIQELITNIIKHAKATMANIHLTNHGDVLNILVEDNGIGFDPKTIKKGKDGMGLKSIDKRISHLEGTFHIESEPGKGSTIIIDIPI</sequence>
<dbReference type="InterPro" id="IPR003594">
    <property type="entry name" value="HATPase_dom"/>
</dbReference>
<evidence type="ECO:0000256" key="6">
    <source>
        <dbReference type="ARBA" id="ARBA00022485"/>
    </source>
</evidence>
<evidence type="ECO:0000256" key="2">
    <source>
        <dbReference type="ARBA" id="ARBA00001966"/>
    </source>
</evidence>
<dbReference type="InterPro" id="IPR036890">
    <property type="entry name" value="HATPase_C_sf"/>
</dbReference>
<dbReference type="Gene3D" id="1.25.40.10">
    <property type="entry name" value="Tetratricopeptide repeat domain"/>
    <property type="match status" value="1"/>
</dbReference>
<dbReference type="EMBL" id="QUSX01000001">
    <property type="protein sequence ID" value="RRQ49891.1"/>
    <property type="molecule type" value="Genomic_DNA"/>
</dbReference>
<dbReference type="GO" id="GO:0046872">
    <property type="term" value="F:metal ion binding"/>
    <property type="evidence" value="ECO:0007669"/>
    <property type="project" value="UniProtKB-KW"/>
</dbReference>
<gene>
    <name evidence="21" type="ORF">DZC72_04715</name>
</gene>
<keyword evidence="19" id="KW-0472">Membrane</keyword>
<dbReference type="GO" id="GO:0046983">
    <property type="term" value="F:protein dimerization activity"/>
    <property type="evidence" value="ECO:0007669"/>
    <property type="project" value="InterPro"/>
</dbReference>
<keyword evidence="16" id="KW-0411">Iron-sulfur</keyword>
<dbReference type="SMART" id="SM00387">
    <property type="entry name" value="HATPase_c"/>
    <property type="match status" value="1"/>
</dbReference>
<dbReference type="InterPro" id="IPR004358">
    <property type="entry name" value="Sig_transdc_His_kin-like_C"/>
</dbReference>
<evidence type="ECO:0000256" key="9">
    <source>
        <dbReference type="ARBA" id="ARBA00022679"/>
    </source>
</evidence>
<keyword evidence="10" id="KW-0479">Metal-binding</keyword>
<keyword evidence="15" id="KW-0902">Two-component regulatory system</keyword>
<evidence type="ECO:0000256" key="18">
    <source>
        <dbReference type="ARBA" id="ARBA00030800"/>
    </source>
</evidence>
<dbReference type="InterPro" id="IPR011990">
    <property type="entry name" value="TPR-like_helical_dom_sf"/>
</dbReference>
<comment type="catalytic activity">
    <reaction evidence="1">
        <text>ATP + protein L-histidine = ADP + protein N-phospho-L-histidine.</text>
        <dbReference type="EC" id="2.7.13.3"/>
    </reaction>
</comment>
<dbReference type="Gene3D" id="3.30.565.10">
    <property type="entry name" value="Histidine kinase-like ATPase, C-terminal domain"/>
    <property type="match status" value="1"/>
</dbReference>
<evidence type="ECO:0000256" key="11">
    <source>
        <dbReference type="ARBA" id="ARBA00022741"/>
    </source>
</evidence>
<protein>
    <recommendedName>
        <fullName evidence="5">Oxygen sensor histidine kinase NreB</fullName>
        <ecNumber evidence="4">2.7.13.3</ecNumber>
    </recommendedName>
    <alternativeName>
        <fullName evidence="18">Nitrogen regulation protein B</fullName>
    </alternativeName>
</protein>
<comment type="cofactor">
    <cofactor evidence="2">
        <name>[4Fe-4S] cluster</name>
        <dbReference type="ChEBI" id="CHEBI:49883"/>
    </cofactor>
</comment>
<dbReference type="EC" id="2.7.13.3" evidence="4"/>
<dbReference type="AlphaFoldDB" id="A0A3R8RPJ8"/>
<keyword evidence="8" id="KW-0597">Phosphoprotein</keyword>
<dbReference type="InterPro" id="IPR005467">
    <property type="entry name" value="His_kinase_dom"/>
</dbReference>
<keyword evidence="12 21" id="KW-0418">Kinase</keyword>
<dbReference type="Pfam" id="PF02518">
    <property type="entry name" value="HATPase_c"/>
    <property type="match status" value="1"/>
</dbReference>
<evidence type="ECO:0000256" key="12">
    <source>
        <dbReference type="ARBA" id="ARBA00022777"/>
    </source>
</evidence>